<dbReference type="Pfam" id="PF13385">
    <property type="entry name" value="Laminin_G_3"/>
    <property type="match status" value="1"/>
</dbReference>
<dbReference type="Pfam" id="PF00801">
    <property type="entry name" value="PKD"/>
    <property type="match status" value="1"/>
</dbReference>
<feature type="domain" description="PKD" evidence="4">
    <location>
        <begin position="570"/>
        <end position="653"/>
    </location>
</feature>
<dbReference type="KEGG" id="mbak:MSBR3_0938"/>
<dbReference type="InterPro" id="IPR002509">
    <property type="entry name" value="NODB_dom"/>
</dbReference>
<dbReference type="SUPFAM" id="SSF88713">
    <property type="entry name" value="Glycoside hydrolase/deacetylase"/>
    <property type="match status" value="1"/>
</dbReference>
<keyword evidence="3" id="KW-0812">Transmembrane</keyword>
<dbReference type="InterPro" id="IPR035986">
    <property type="entry name" value="PKD_dom_sf"/>
</dbReference>
<dbReference type="InterPro" id="IPR026371">
    <property type="entry name" value="PGF_CTERM"/>
</dbReference>
<proteinExistence type="predicted"/>
<sequence>MKFYNFKTYVKYGLFIILITGLVGSAHADTNQLVYYNWSEDTGNTIVDNSGHGNNGVNNGSTTFILPTGQIARQFNGQSRITIPNNEELAFTDPHITFGVFFRYDSSNPARNTYLVSKGNTAFRISIDHTNSLLTYEVYADGQNIHGSGATRIQPDTDYEAIVTYDGSHAQLYINGLANGEGVNYTAAALGPSYITENWTIGSSSDTAYGLNGAIYAFYLYNRTLSSSEILDLYESDLRSVKSLSKCGGIALSWDDSGHIQSCYQYLSIFQKYNAKCTINVNNVSNRRQAEIELKELNALHSAGWEIALHGNNHIDSVQFLNGNTPVAWLNQEIFPNIVEITRYGYPVCTLAYPYSSRNSVSDAAVAPYFRTLRTRTPTIINGNINETTLAYYNWDDTQLLYGVEIDDQSIGASLPSIEYGIDRAIKTGSVLVLFGHAITPNVTGPYQTSTSRLDSILNYTYQNGGTFYLMGELGNSSWKQVPRFSKVTANYTVSRNNLFAGENVTFVDHSTNQAIELLDFGDNSPASSTANVIHTYATPGVYKVNLTAANEVSTDSMVQTIKVIQATPPSADFTSNRTEGSRPLNIAFKDISTGLPDSWSWNFGDGNTSADKNPVHVYSSDGVYTVTLKVTNSKGSNSTQKINYITVSTKPPLSNFYSNITSGNIPLTVQFTDTSTGSPASWNWNFGDGTNSTEQNPIHTYFSAGTYNVTLVVSNINGITSKTATINACENGDPNSGSDGSSEESSHDSGGGGGGGGGAGGSPEPQTNVQVKELSQAQVTNGKPVKFDFTNNATCVVYVSFDAKKTAGKITTIAEQLKTKSTLTSVLDSGEVYKYFNLWVGNSGFASEKNIGNPVVCFKVEKSWLQDKKIDQNSITLNRYSDKKWSQLPVKCLKEDNGYLYFTAETPGFSFFAITGKTVEKEKVVEILPEPEVENSENNTQNMAADIEHTPEQKEKTNGMPGFGVIYCIVGLLGAFRYTRR</sequence>
<name>A0A0E3SJ20_METBA</name>
<dbReference type="PROSITE" id="PS50093">
    <property type="entry name" value="PKD"/>
    <property type="match status" value="3"/>
</dbReference>
<protein>
    <submittedName>
        <fullName evidence="5">Cell surface protein</fullName>
    </submittedName>
</protein>
<dbReference type="InterPro" id="IPR026453">
    <property type="entry name" value="PGF_pre_PGF"/>
</dbReference>
<dbReference type="EMBL" id="CP009517">
    <property type="protein sequence ID" value="AKB81516.1"/>
    <property type="molecule type" value="Genomic_DNA"/>
</dbReference>
<dbReference type="InterPro" id="IPR022409">
    <property type="entry name" value="PKD/Chitinase_dom"/>
</dbReference>
<dbReference type="Gene3D" id="2.60.40.10">
    <property type="entry name" value="Immunoglobulins"/>
    <property type="match status" value="3"/>
</dbReference>
<feature type="transmembrane region" description="Helical" evidence="3">
    <location>
        <begin position="960"/>
        <end position="979"/>
    </location>
</feature>
<dbReference type="PATRIC" id="fig|1434107.4.peg.1234"/>
<dbReference type="GO" id="GO:0005975">
    <property type="term" value="P:carbohydrate metabolic process"/>
    <property type="evidence" value="ECO:0007669"/>
    <property type="project" value="InterPro"/>
</dbReference>
<evidence type="ECO:0000313" key="5">
    <source>
        <dbReference type="EMBL" id="AKB81516.1"/>
    </source>
</evidence>
<dbReference type="AlphaFoldDB" id="A0A0E3SJ20"/>
<dbReference type="GO" id="GO:0016810">
    <property type="term" value="F:hydrolase activity, acting on carbon-nitrogen (but not peptide) bonds"/>
    <property type="evidence" value="ECO:0007669"/>
    <property type="project" value="InterPro"/>
</dbReference>
<evidence type="ECO:0000256" key="2">
    <source>
        <dbReference type="SAM" id="MobiDB-lite"/>
    </source>
</evidence>
<dbReference type="PANTHER" id="PTHR36842">
    <property type="entry name" value="PROTEIN TOLB HOMOLOG"/>
    <property type="match status" value="1"/>
</dbReference>
<dbReference type="GeneID" id="77093058"/>
<gene>
    <name evidence="5" type="ORF">MSBR3_0938</name>
</gene>
<dbReference type="Pfam" id="PF18911">
    <property type="entry name" value="PKD_4"/>
    <property type="match status" value="2"/>
</dbReference>
<dbReference type="Pfam" id="PF18204">
    <property type="entry name" value="PGF-CTERM"/>
    <property type="match status" value="1"/>
</dbReference>
<dbReference type="Proteomes" id="UP000033066">
    <property type="component" value="Chromosome"/>
</dbReference>
<dbReference type="SUPFAM" id="SSF49299">
    <property type="entry name" value="PKD domain"/>
    <property type="match status" value="3"/>
</dbReference>
<dbReference type="InterPro" id="IPR000601">
    <property type="entry name" value="PKD_dom"/>
</dbReference>
<evidence type="ECO:0000256" key="1">
    <source>
        <dbReference type="ARBA" id="ARBA00022729"/>
    </source>
</evidence>
<dbReference type="FunFam" id="2.60.40.10:FF:000270">
    <property type="entry name" value="Cell surface protein"/>
    <property type="match status" value="2"/>
</dbReference>
<dbReference type="InterPro" id="IPR013783">
    <property type="entry name" value="Ig-like_fold"/>
</dbReference>
<dbReference type="NCBIfam" id="TIGR04213">
    <property type="entry name" value="PGF_pre_PGF"/>
    <property type="match status" value="1"/>
</dbReference>
<dbReference type="Gene3D" id="2.60.120.200">
    <property type="match status" value="1"/>
</dbReference>
<evidence type="ECO:0000313" key="6">
    <source>
        <dbReference type="Proteomes" id="UP000033066"/>
    </source>
</evidence>
<dbReference type="STRING" id="1434107.MSBR3_0938"/>
<dbReference type="Pfam" id="PF01522">
    <property type="entry name" value="Polysacc_deac_1"/>
    <property type="match status" value="1"/>
</dbReference>
<keyword evidence="3" id="KW-0472">Membrane</keyword>
<keyword evidence="3" id="KW-1133">Transmembrane helix</keyword>
<keyword evidence="6" id="KW-1185">Reference proteome</keyword>
<dbReference type="PANTHER" id="PTHR36842:SF1">
    <property type="entry name" value="PROTEIN TOLB"/>
    <property type="match status" value="1"/>
</dbReference>
<dbReference type="CDD" id="cd00146">
    <property type="entry name" value="PKD"/>
    <property type="match status" value="3"/>
</dbReference>
<dbReference type="RefSeq" id="WP_048106881.1">
    <property type="nucleotide sequence ID" value="NZ_CP009517.1"/>
</dbReference>
<evidence type="ECO:0000259" key="4">
    <source>
        <dbReference type="PROSITE" id="PS50093"/>
    </source>
</evidence>
<dbReference type="InterPro" id="IPR011330">
    <property type="entry name" value="Glyco_hydro/deAcase_b/a-brl"/>
</dbReference>
<feature type="domain" description="PKD" evidence="4">
    <location>
        <begin position="520"/>
        <end position="564"/>
    </location>
</feature>
<dbReference type="Gene3D" id="3.20.20.370">
    <property type="entry name" value="Glycoside hydrolase/deacetylase"/>
    <property type="match status" value="1"/>
</dbReference>
<dbReference type="HOGENOM" id="CLU_009318_4_1_2"/>
<dbReference type="OrthoDB" id="103676at2157"/>
<accession>A0A0E3SJ20</accession>
<dbReference type="SUPFAM" id="SSF49899">
    <property type="entry name" value="Concanavalin A-like lectins/glucanases"/>
    <property type="match status" value="1"/>
</dbReference>
<dbReference type="SMART" id="SM00089">
    <property type="entry name" value="PKD"/>
    <property type="match status" value="3"/>
</dbReference>
<dbReference type="CDD" id="cd10967">
    <property type="entry name" value="CE4_GLA_like_6s"/>
    <property type="match status" value="1"/>
</dbReference>
<evidence type="ECO:0000256" key="3">
    <source>
        <dbReference type="SAM" id="Phobius"/>
    </source>
</evidence>
<reference evidence="5" key="1">
    <citation type="submission" date="2014-07" db="EMBL/GenBank/DDBJ databases">
        <title>Methanogenic archaea and the global carbon cycle.</title>
        <authorList>
            <person name="Henriksen J.R."/>
            <person name="Luke J."/>
            <person name="Reinhart S."/>
            <person name="Benedict M.N."/>
            <person name="Youngblut N.D."/>
            <person name="Metcalf M.E."/>
            <person name="Whitaker R.J."/>
            <person name="Metcalf W.W."/>
        </authorList>
    </citation>
    <scope>NUCLEOTIDE SEQUENCE [LARGE SCALE GENOMIC DNA]</scope>
    <source>
        <strain evidence="5">3</strain>
    </source>
</reference>
<feature type="compositionally biased region" description="Gly residues" evidence="2">
    <location>
        <begin position="750"/>
        <end position="762"/>
    </location>
</feature>
<dbReference type="InterPro" id="IPR013320">
    <property type="entry name" value="ConA-like_dom_sf"/>
</dbReference>
<feature type="domain" description="PKD" evidence="4">
    <location>
        <begin position="653"/>
        <end position="727"/>
    </location>
</feature>
<keyword evidence="1" id="KW-0732">Signal</keyword>
<organism evidence="5 6">
    <name type="scientific">Methanosarcina barkeri 3</name>
    <dbReference type="NCBI Taxonomy" id="1434107"/>
    <lineage>
        <taxon>Archaea</taxon>
        <taxon>Methanobacteriati</taxon>
        <taxon>Methanobacteriota</taxon>
        <taxon>Stenosarchaea group</taxon>
        <taxon>Methanomicrobia</taxon>
        <taxon>Methanosarcinales</taxon>
        <taxon>Methanosarcinaceae</taxon>
        <taxon>Methanosarcina</taxon>
    </lineage>
</organism>
<feature type="region of interest" description="Disordered" evidence="2">
    <location>
        <begin position="731"/>
        <end position="768"/>
    </location>
</feature>